<feature type="region of interest" description="Disordered" evidence="8">
    <location>
        <begin position="292"/>
        <end position="316"/>
    </location>
</feature>
<keyword evidence="7" id="KW-0813">Transport</keyword>
<dbReference type="InterPro" id="IPR045275">
    <property type="entry name" value="MscS_archaea/bacteria_type"/>
</dbReference>
<dbReference type="Pfam" id="PF00924">
    <property type="entry name" value="MS_channel_2nd"/>
    <property type="match status" value="1"/>
</dbReference>
<keyword evidence="7" id="KW-0406">Ion transport</keyword>
<comment type="subunit">
    <text evidence="7">Homoheptamer.</text>
</comment>
<keyword evidence="3" id="KW-1003">Cell membrane</keyword>
<name>A0ABQ5VB00_9PROT</name>
<keyword evidence="7" id="KW-0997">Cell inner membrane</keyword>
<reference evidence="11" key="1">
    <citation type="journal article" date="2014" name="Int. J. Syst. Evol. Microbiol.">
        <title>Complete genome of a new Firmicutes species belonging to the dominant human colonic microbiota ('Ruminococcus bicirculans') reveals two chromosomes and a selective capacity to utilize plant glucans.</title>
        <authorList>
            <consortium name="NISC Comparative Sequencing Program"/>
            <person name="Wegmann U."/>
            <person name="Louis P."/>
            <person name="Goesmann A."/>
            <person name="Henrissat B."/>
            <person name="Duncan S.H."/>
            <person name="Flint H.J."/>
        </authorList>
    </citation>
    <scope>NUCLEOTIDE SEQUENCE</scope>
    <source>
        <strain evidence="11">NBRC 108219</strain>
    </source>
</reference>
<feature type="domain" description="Mechanosensitive ion channel MscS C-terminal" evidence="10">
    <location>
        <begin position="202"/>
        <end position="284"/>
    </location>
</feature>
<keyword evidence="5 7" id="KW-1133">Transmembrane helix</keyword>
<evidence type="ECO:0000256" key="8">
    <source>
        <dbReference type="SAM" id="MobiDB-lite"/>
    </source>
</evidence>
<dbReference type="Gene3D" id="2.30.30.60">
    <property type="match status" value="1"/>
</dbReference>
<evidence type="ECO:0000256" key="6">
    <source>
        <dbReference type="ARBA" id="ARBA00023136"/>
    </source>
</evidence>
<dbReference type="InterPro" id="IPR011014">
    <property type="entry name" value="MscS_channel_TM-2"/>
</dbReference>
<comment type="caution">
    <text evidence="11">The sequence shown here is derived from an EMBL/GenBank/DDBJ whole genome shotgun (WGS) entry which is preliminary data.</text>
</comment>
<comment type="similarity">
    <text evidence="2 7">Belongs to the MscS (TC 1.A.23) family.</text>
</comment>
<gene>
    <name evidence="11" type="ORF">GCM10007853_24720</name>
</gene>
<reference evidence="11" key="2">
    <citation type="submission" date="2023-01" db="EMBL/GenBank/DDBJ databases">
        <title>Draft genome sequence of Algimonas ampicilliniresistens strain NBRC 108219.</title>
        <authorList>
            <person name="Sun Q."/>
            <person name="Mori K."/>
        </authorList>
    </citation>
    <scope>NUCLEOTIDE SEQUENCE</scope>
    <source>
        <strain evidence="11">NBRC 108219</strain>
    </source>
</reference>
<evidence type="ECO:0000313" key="11">
    <source>
        <dbReference type="EMBL" id="GLQ24598.1"/>
    </source>
</evidence>
<dbReference type="EMBL" id="BSNK01000002">
    <property type="protein sequence ID" value="GLQ24598.1"/>
    <property type="molecule type" value="Genomic_DNA"/>
</dbReference>
<evidence type="ECO:0000256" key="7">
    <source>
        <dbReference type="RuleBase" id="RU369025"/>
    </source>
</evidence>
<dbReference type="InterPro" id="IPR011066">
    <property type="entry name" value="MscS_channel_C_sf"/>
</dbReference>
<dbReference type="InterPro" id="IPR010920">
    <property type="entry name" value="LSM_dom_sf"/>
</dbReference>
<dbReference type="InterPro" id="IPR006685">
    <property type="entry name" value="MscS_channel_2nd"/>
</dbReference>
<proteinExistence type="inferred from homology"/>
<evidence type="ECO:0000313" key="12">
    <source>
        <dbReference type="Proteomes" id="UP001161391"/>
    </source>
</evidence>
<dbReference type="RefSeq" id="WP_284391196.1">
    <property type="nucleotide sequence ID" value="NZ_BSNK01000002.1"/>
</dbReference>
<comment type="subcellular location">
    <subcellularLocation>
        <location evidence="7">Cell inner membrane</location>
        <topology evidence="7">Multi-pass membrane protein</topology>
    </subcellularLocation>
    <subcellularLocation>
        <location evidence="1">Cell membrane</location>
        <topology evidence="1">Multi-pass membrane protein</topology>
    </subcellularLocation>
</comment>
<sequence>MQTSPQSQPNSQGADDTIVDFNTEAAVERLDAWLDGFIALLPNLGIGLLVLIIFWFTSSFVKSQFVKRFRDHERPSLGIALGRLAKIAVLIVGFAITLAIIAPSIKLSTLVGSLGVGSVAIGFAFKDILQNWLSGLLILLRQPFKIGDQIEAAGFEGTVQSIETRATIIKTYNGEHAIIPNSELYTNSVLVKTKTNLSRGDYTIGISYDADIDQALDLIRGELSKIDEVVDDPAPEAHVWELADSSVNILTRWWTNAEKSEQVRIRGLAVRAIKLALDKADIEIPYPHLVTIKSPGETEPSHDTQNSDVSEADKTS</sequence>
<dbReference type="SUPFAM" id="SSF50182">
    <property type="entry name" value="Sm-like ribonucleoproteins"/>
    <property type="match status" value="1"/>
</dbReference>
<dbReference type="PANTHER" id="PTHR30221">
    <property type="entry name" value="SMALL-CONDUCTANCE MECHANOSENSITIVE CHANNEL"/>
    <property type="match status" value="1"/>
</dbReference>
<feature type="transmembrane region" description="Helical" evidence="7">
    <location>
        <begin position="77"/>
        <end position="101"/>
    </location>
</feature>
<dbReference type="SUPFAM" id="SSF82689">
    <property type="entry name" value="Mechanosensitive channel protein MscS (YggB), C-terminal domain"/>
    <property type="match status" value="1"/>
</dbReference>
<dbReference type="Proteomes" id="UP001161391">
    <property type="component" value="Unassembled WGS sequence"/>
</dbReference>
<evidence type="ECO:0000256" key="3">
    <source>
        <dbReference type="ARBA" id="ARBA00022475"/>
    </source>
</evidence>
<keyword evidence="6 7" id="KW-0472">Membrane</keyword>
<evidence type="ECO:0000259" key="10">
    <source>
        <dbReference type="Pfam" id="PF21082"/>
    </source>
</evidence>
<evidence type="ECO:0000256" key="4">
    <source>
        <dbReference type="ARBA" id="ARBA00022692"/>
    </source>
</evidence>
<accession>A0ABQ5VB00</accession>
<feature type="transmembrane region" description="Helical" evidence="7">
    <location>
        <begin position="37"/>
        <end position="56"/>
    </location>
</feature>
<feature type="domain" description="Mechanosensitive ion channel MscS" evidence="9">
    <location>
        <begin position="127"/>
        <end position="189"/>
    </location>
</feature>
<protein>
    <recommendedName>
        <fullName evidence="7">Small-conductance mechanosensitive channel</fullName>
    </recommendedName>
</protein>
<dbReference type="InterPro" id="IPR049278">
    <property type="entry name" value="MS_channel_C"/>
</dbReference>
<dbReference type="Gene3D" id="3.30.70.100">
    <property type="match status" value="1"/>
</dbReference>
<dbReference type="Gene3D" id="1.10.287.1260">
    <property type="match status" value="1"/>
</dbReference>
<keyword evidence="4 7" id="KW-0812">Transmembrane</keyword>
<dbReference type="InterPro" id="IPR023408">
    <property type="entry name" value="MscS_beta-dom_sf"/>
</dbReference>
<keyword evidence="7" id="KW-0407">Ion channel</keyword>
<dbReference type="SUPFAM" id="SSF82861">
    <property type="entry name" value="Mechanosensitive channel protein MscS (YggB), transmembrane region"/>
    <property type="match status" value="1"/>
</dbReference>
<evidence type="ECO:0000256" key="2">
    <source>
        <dbReference type="ARBA" id="ARBA00008017"/>
    </source>
</evidence>
<keyword evidence="12" id="KW-1185">Reference proteome</keyword>
<organism evidence="11 12">
    <name type="scientific">Algimonas ampicilliniresistens</name>
    <dbReference type="NCBI Taxonomy" id="1298735"/>
    <lineage>
        <taxon>Bacteria</taxon>
        <taxon>Pseudomonadati</taxon>
        <taxon>Pseudomonadota</taxon>
        <taxon>Alphaproteobacteria</taxon>
        <taxon>Maricaulales</taxon>
        <taxon>Robiginitomaculaceae</taxon>
        <taxon>Algimonas</taxon>
    </lineage>
</organism>
<dbReference type="Pfam" id="PF21082">
    <property type="entry name" value="MS_channel_3rd"/>
    <property type="match status" value="1"/>
</dbReference>
<comment type="caution">
    <text evidence="7">Lacks conserved residue(s) required for the propagation of feature annotation.</text>
</comment>
<evidence type="ECO:0000256" key="1">
    <source>
        <dbReference type="ARBA" id="ARBA00004651"/>
    </source>
</evidence>
<evidence type="ECO:0000259" key="9">
    <source>
        <dbReference type="Pfam" id="PF00924"/>
    </source>
</evidence>
<evidence type="ECO:0000256" key="5">
    <source>
        <dbReference type="ARBA" id="ARBA00022989"/>
    </source>
</evidence>
<dbReference type="PANTHER" id="PTHR30221:SF1">
    <property type="entry name" value="SMALL-CONDUCTANCE MECHANOSENSITIVE CHANNEL"/>
    <property type="match status" value="1"/>
</dbReference>
<comment type="function">
    <text evidence="7">Mechanosensitive channel that participates in the regulation of osmotic pressure changes within the cell, opening in response to stretch forces in the membrane lipid bilayer, without the need for other proteins. Contributes to normal resistance to hypoosmotic shock. Forms an ion channel of 1.0 nanosiemens conductance with a slight preference for anions.</text>
</comment>